<organism evidence="1 2">
    <name type="scientific">Neophaeococcomyces mojaviensis</name>
    <dbReference type="NCBI Taxonomy" id="3383035"/>
    <lineage>
        <taxon>Eukaryota</taxon>
        <taxon>Fungi</taxon>
        <taxon>Dikarya</taxon>
        <taxon>Ascomycota</taxon>
        <taxon>Pezizomycotina</taxon>
        <taxon>Eurotiomycetes</taxon>
        <taxon>Chaetothyriomycetidae</taxon>
        <taxon>Chaetothyriales</taxon>
        <taxon>Chaetothyriales incertae sedis</taxon>
        <taxon>Neophaeococcomyces</taxon>
    </lineage>
</organism>
<accession>A0ACC3AE73</accession>
<gene>
    <name evidence="1" type="ORF">H2198_002604</name>
</gene>
<name>A0ACC3AE73_9EURO</name>
<evidence type="ECO:0000313" key="2">
    <source>
        <dbReference type="Proteomes" id="UP001172386"/>
    </source>
</evidence>
<dbReference type="EMBL" id="JAPDRQ010000032">
    <property type="protein sequence ID" value="KAJ9660296.1"/>
    <property type="molecule type" value="Genomic_DNA"/>
</dbReference>
<proteinExistence type="predicted"/>
<reference evidence="1" key="1">
    <citation type="submission" date="2022-10" db="EMBL/GenBank/DDBJ databases">
        <title>Culturing micro-colonial fungi from biological soil crusts in the Mojave desert and describing Neophaeococcomyces mojavensis, and introducing the new genera and species Taxawa tesnikishii.</title>
        <authorList>
            <person name="Kurbessoian T."/>
            <person name="Stajich J.E."/>
        </authorList>
    </citation>
    <scope>NUCLEOTIDE SEQUENCE</scope>
    <source>
        <strain evidence="1">JES_112</strain>
    </source>
</reference>
<keyword evidence="2" id="KW-1185">Reference proteome</keyword>
<sequence length="714" mass="80411">MPTNPDWVKALKPSGRQGSQCLELERAKSNVDVDKLASHLFTDDALQRQANILNILTSDPVFDKSQNYFRGRNERIEASLARGKRLRQLEVKHKWSKEEFNCANELISEPTPYGLHASMFLVTLREQGTPEQHEKFLRKAENYEYVGCYAQTELGHGSNVRGLETTATWNPEDKTFTLHSPHLTASKWWIGSLGKAANHAVVMAQLILDGKNYGPHPFVVQIRDLKTHEPLENVHVGDIGPKFGYNTMDNGFLLLNRVKIPHINMLARFSSVDPNTSKYVRPSNPSLVYGTLTWVRSTIVLKSGSTLARGVTIAIRYCAVRRQFKDRDAPEEEERENQVLNYTMVQQRLLPLLAASYALHFTGRGMIELYDANQAAMNKKADVGKASEDSNTTPRSAGAEELNPGSDLLADLHSTSCALKAYASTTAGEGLEACRRACGGHGYSSFSGIGSWYADYLPTLTWEGDNYMLTQQVSRYLLKTARAVLKNSTKTGNFNAINSDNDTTALLKAYKRRADVGAAFDVIGDDSELVAAYAWRVAHLTFEAHRHRDIEKRSWNSLLVDFWRLSTAHAQYMVVKNFHQALESDSLKSSLSQETQTVLHALFRLYALHTLERESSEFFQSAACTIRQIQLARTNAVPALLEEIRPHAVRLVDAWKFSDWQLDSSLGRHDGGVYEDMFRRASEDNPLNNVVFDPYPDSNVLFKKDNRDDLRSKL</sequence>
<protein>
    <submittedName>
        <fullName evidence="1">Uncharacterized protein</fullName>
    </submittedName>
</protein>
<evidence type="ECO:0000313" key="1">
    <source>
        <dbReference type="EMBL" id="KAJ9660296.1"/>
    </source>
</evidence>
<dbReference type="Proteomes" id="UP001172386">
    <property type="component" value="Unassembled WGS sequence"/>
</dbReference>
<comment type="caution">
    <text evidence="1">The sequence shown here is derived from an EMBL/GenBank/DDBJ whole genome shotgun (WGS) entry which is preliminary data.</text>
</comment>